<accession>A0ABR3EJJ9</accession>
<name>A0ABR3EJJ9_9AGAR</name>
<protein>
    <submittedName>
        <fullName evidence="1">Uncharacterized protein</fullName>
    </submittedName>
</protein>
<dbReference type="Proteomes" id="UP001465976">
    <property type="component" value="Unassembled WGS sequence"/>
</dbReference>
<dbReference type="EMBL" id="JBAHYK010004013">
    <property type="protein sequence ID" value="KAL0563049.1"/>
    <property type="molecule type" value="Genomic_DNA"/>
</dbReference>
<feature type="non-terminal residue" evidence="1">
    <location>
        <position position="224"/>
    </location>
</feature>
<evidence type="ECO:0000313" key="2">
    <source>
        <dbReference type="Proteomes" id="UP001465976"/>
    </source>
</evidence>
<comment type="caution">
    <text evidence="1">The sequence shown here is derived from an EMBL/GenBank/DDBJ whole genome shotgun (WGS) entry which is preliminary data.</text>
</comment>
<reference evidence="1 2" key="1">
    <citation type="submission" date="2024-02" db="EMBL/GenBank/DDBJ databases">
        <title>A draft genome for the cacao thread blight pathogen Marasmius crinis-equi.</title>
        <authorList>
            <person name="Cohen S.P."/>
            <person name="Baruah I.K."/>
            <person name="Amoako-Attah I."/>
            <person name="Bukari Y."/>
            <person name="Meinhardt L.W."/>
            <person name="Bailey B.A."/>
        </authorList>
    </citation>
    <scope>NUCLEOTIDE SEQUENCE [LARGE SCALE GENOMIC DNA]</scope>
    <source>
        <strain evidence="1 2">GH-76</strain>
    </source>
</reference>
<sequence length="224" mass="25204">MDTGTLAQHRRVYVFAHTRTRSHLFYKLLKGHPIFQATDPLTFNSACILGIDRQVAYHSRENTLAALGMGADEVADVSWQSALDELQRHVADAESKGKWPLSMDHPFYLMSFSALRNLLPVSACEEPAIPVITDRMLDISPERSVGLVTSTEHPNNPTLLPDRFFFSFTPIIVIRHPARAIPSYVRALGSVSFPEFPIVAGNFLLERIFFDSFKAFEEARAARE</sequence>
<gene>
    <name evidence="1" type="ORF">V5O48_019029</name>
</gene>
<keyword evidence="2" id="KW-1185">Reference proteome</keyword>
<evidence type="ECO:0000313" key="1">
    <source>
        <dbReference type="EMBL" id="KAL0563049.1"/>
    </source>
</evidence>
<proteinExistence type="predicted"/>
<organism evidence="1 2">
    <name type="scientific">Marasmius crinis-equi</name>
    <dbReference type="NCBI Taxonomy" id="585013"/>
    <lineage>
        <taxon>Eukaryota</taxon>
        <taxon>Fungi</taxon>
        <taxon>Dikarya</taxon>
        <taxon>Basidiomycota</taxon>
        <taxon>Agaricomycotina</taxon>
        <taxon>Agaricomycetes</taxon>
        <taxon>Agaricomycetidae</taxon>
        <taxon>Agaricales</taxon>
        <taxon>Marasmiineae</taxon>
        <taxon>Marasmiaceae</taxon>
        <taxon>Marasmius</taxon>
    </lineage>
</organism>